<dbReference type="InterPro" id="IPR009061">
    <property type="entry name" value="DNA-bd_dom_put_sf"/>
</dbReference>
<feature type="region of interest" description="Disordered" evidence="2">
    <location>
        <begin position="291"/>
        <end position="325"/>
    </location>
</feature>
<proteinExistence type="predicted"/>
<dbReference type="SMART" id="SM00422">
    <property type="entry name" value="HTH_MERR"/>
    <property type="match status" value="1"/>
</dbReference>
<evidence type="ECO:0000313" key="4">
    <source>
        <dbReference type="EMBL" id="MBA2889763.1"/>
    </source>
</evidence>
<dbReference type="SUPFAM" id="SSF46955">
    <property type="entry name" value="Putative DNA-binding domain"/>
    <property type="match status" value="1"/>
</dbReference>
<sequence>MYTIGELAGRTGLTVKAIRFYADRGIVPESGRNAAGHRVYDGDAVARLELVRTLRALGIDLATVRRVVERESTLAEVADAHARALEVQIRTLRSRRAVLTAVARRGSSPEEMDLMHRLASLSAAERRRLVDDFTGQVFAGMGEGVVRSVTPELPDDPSDEQVVAWVELAELTGDDGFREAVARMVEGFVAERPEGLRADVVAVAVTRARPELDPASPEAREIVDDLVRRHARERGEPGGAQRLATRLAEANDPRWARYRVLLAVINGWEAPQDHAPALDWTLAAIRASTGPAASTGRAHPAHPVHPDHPDHPVHSISRERWKPIP</sequence>
<feature type="domain" description="HTH merR-type" evidence="3">
    <location>
        <begin position="1"/>
        <end position="70"/>
    </location>
</feature>
<gene>
    <name evidence="4" type="ORF">HNR30_001098</name>
</gene>
<dbReference type="GO" id="GO:0003700">
    <property type="term" value="F:DNA-binding transcription factor activity"/>
    <property type="evidence" value="ECO:0007669"/>
    <property type="project" value="InterPro"/>
</dbReference>
<accession>A0A7W0HNH0</accession>
<dbReference type="AlphaFoldDB" id="A0A7W0HNH0"/>
<dbReference type="Proteomes" id="UP000530928">
    <property type="component" value="Unassembled WGS sequence"/>
</dbReference>
<protein>
    <submittedName>
        <fullName evidence="4">DNA-binding transcriptional MerR regulator</fullName>
    </submittedName>
</protein>
<dbReference type="EMBL" id="JACDUR010000001">
    <property type="protein sequence ID" value="MBA2889763.1"/>
    <property type="molecule type" value="Genomic_DNA"/>
</dbReference>
<dbReference type="InterPro" id="IPR047057">
    <property type="entry name" value="MerR_fam"/>
</dbReference>
<dbReference type="GO" id="GO:0003677">
    <property type="term" value="F:DNA binding"/>
    <property type="evidence" value="ECO:0007669"/>
    <property type="project" value="UniProtKB-KW"/>
</dbReference>
<keyword evidence="5" id="KW-1185">Reference proteome</keyword>
<keyword evidence="1 4" id="KW-0238">DNA-binding</keyword>
<dbReference type="Pfam" id="PF13411">
    <property type="entry name" value="MerR_1"/>
    <property type="match status" value="1"/>
</dbReference>
<evidence type="ECO:0000313" key="5">
    <source>
        <dbReference type="Proteomes" id="UP000530928"/>
    </source>
</evidence>
<reference evidence="4 5" key="1">
    <citation type="submission" date="2020-07" db="EMBL/GenBank/DDBJ databases">
        <title>Genomic Encyclopedia of Type Strains, Phase IV (KMG-IV): sequencing the most valuable type-strain genomes for metagenomic binning, comparative biology and taxonomic classification.</title>
        <authorList>
            <person name="Goeker M."/>
        </authorList>
    </citation>
    <scope>NUCLEOTIDE SEQUENCE [LARGE SCALE GENOMIC DNA]</scope>
    <source>
        <strain evidence="4 5">DSM 45533</strain>
    </source>
</reference>
<organism evidence="4 5">
    <name type="scientific">Nonomuraea soli</name>
    <dbReference type="NCBI Taxonomy" id="1032476"/>
    <lineage>
        <taxon>Bacteria</taxon>
        <taxon>Bacillati</taxon>
        <taxon>Actinomycetota</taxon>
        <taxon>Actinomycetes</taxon>
        <taxon>Streptosporangiales</taxon>
        <taxon>Streptosporangiaceae</taxon>
        <taxon>Nonomuraea</taxon>
    </lineage>
</organism>
<dbReference type="InterPro" id="IPR000551">
    <property type="entry name" value="MerR-type_HTH_dom"/>
</dbReference>
<dbReference type="CDD" id="cd00592">
    <property type="entry name" value="HTH_MerR-like"/>
    <property type="match status" value="1"/>
</dbReference>
<feature type="compositionally biased region" description="Basic and acidic residues" evidence="2">
    <location>
        <begin position="304"/>
        <end position="325"/>
    </location>
</feature>
<evidence type="ECO:0000256" key="1">
    <source>
        <dbReference type="ARBA" id="ARBA00023125"/>
    </source>
</evidence>
<dbReference type="RefSeq" id="WP_220133175.1">
    <property type="nucleotide sequence ID" value="NZ_BAABAM010000001.1"/>
</dbReference>
<comment type="caution">
    <text evidence="4">The sequence shown here is derived from an EMBL/GenBank/DDBJ whole genome shotgun (WGS) entry which is preliminary data.</text>
</comment>
<evidence type="ECO:0000256" key="2">
    <source>
        <dbReference type="SAM" id="MobiDB-lite"/>
    </source>
</evidence>
<name>A0A7W0HNH0_9ACTN</name>
<dbReference type="PANTHER" id="PTHR30204">
    <property type="entry name" value="REDOX-CYCLING DRUG-SENSING TRANSCRIPTIONAL ACTIVATOR SOXR"/>
    <property type="match status" value="1"/>
</dbReference>
<dbReference type="PANTHER" id="PTHR30204:SF93">
    <property type="entry name" value="HTH MERR-TYPE DOMAIN-CONTAINING PROTEIN"/>
    <property type="match status" value="1"/>
</dbReference>
<dbReference type="Gene3D" id="1.10.1660.10">
    <property type="match status" value="1"/>
</dbReference>
<dbReference type="PROSITE" id="PS50937">
    <property type="entry name" value="HTH_MERR_2"/>
    <property type="match status" value="1"/>
</dbReference>
<dbReference type="PRINTS" id="PR00040">
    <property type="entry name" value="HTHMERR"/>
</dbReference>
<evidence type="ECO:0000259" key="3">
    <source>
        <dbReference type="PROSITE" id="PS50937"/>
    </source>
</evidence>